<accession>A0A4Z0P1Y0</accession>
<protein>
    <submittedName>
        <fullName evidence="5">AraC family transcriptional regulator</fullName>
    </submittedName>
</protein>
<evidence type="ECO:0000259" key="4">
    <source>
        <dbReference type="PROSITE" id="PS01124"/>
    </source>
</evidence>
<dbReference type="PROSITE" id="PS01124">
    <property type="entry name" value="HTH_ARAC_FAMILY_2"/>
    <property type="match status" value="1"/>
</dbReference>
<keyword evidence="3" id="KW-0804">Transcription</keyword>
<dbReference type="SMART" id="SM00342">
    <property type="entry name" value="HTH_ARAC"/>
    <property type="match status" value="1"/>
</dbReference>
<dbReference type="Proteomes" id="UP000298337">
    <property type="component" value="Unassembled WGS sequence"/>
</dbReference>
<dbReference type="EMBL" id="SRLA01000007">
    <property type="protein sequence ID" value="TGE03825.1"/>
    <property type="molecule type" value="Genomic_DNA"/>
</dbReference>
<evidence type="ECO:0000313" key="5">
    <source>
        <dbReference type="EMBL" id="TGE03825.1"/>
    </source>
</evidence>
<evidence type="ECO:0000256" key="1">
    <source>
        <dbReference type="ARBA" id="ARBA00023015"/>
    </source>
</evidence>
<dbReference type="InterPro" id="IPR018060">
    <property type="entry name" value="HTH_AraC"/>
</dbReference>
<dbReference type="GO" id="GO:0003700">
    <property type="term" value="F:DNA-binding transcription factor activity"/>
    <property type="evidence" value="ECO:0007669"/>
    <property type="project" value="InterPro"/>
</dbReference>
<proteinExistence type="predicted"/>
<organism evidence="5 6">
    <name type="scientific">Hymenobacter fodinae</name>
    <dbReference type="NCBI Taxonomy" id="2510796"/>
    <lineage>
        <taxon>Bacteria</taxon>
        <taxon>Pseudomonadati</taxon>
        <taxon>Bacteroidota</taxon>
        <taxon>Cytophagia</taxon>
        <taxon>Cytophagales</taxon>
        <taxon>Hymenobacteraceae</taxon>
        <taxon>Hymenobacter</taxon>
    </lineage>
</organism>
<evidence type="ECO:0000256" key="2">
    <source>
        <dbReference type="ARBA" id="ARBA00023125"/>
    </source>
</evidence>
<dbReference type="Pfam" id="PF20240">
    <property type="entry name" value="DUF6597"/>
    <property type="match status" value="1"/>
</dbReference>
<feature type="domain" description="HTH araC/xylS-type" evidence="4">
    <location>
        <begin position="167"/>
        <end position="265"/>
    </location>
</feature>
<dbReference type="GO" id="GO:0043565">
    <property type="term" value="F:sequence-specific DNA binding"/>
    <property type="evidence" value="ECO:0007669"/>
    <property type="project" value="InterPro"/>
</dbReference>
<dbReference type="PANTHER" id="PTHR46796:SF13">
    <property type="entry name" value="HTH-TYPE TRANSCRIPTIONAL ACTIVATOR RHAS"/>
    <property type="match status" value="1"/>
</dbReference>
<evidence type="ECO:0000256" key="3">
    <source>
        <dbReference type="ARBA" id="ARBA00023163"/>
    </source>
</evidence>
<dbReference type="InterPro" id="IPR046532">
    <property type="entry name" value="DUF6597"/>
</dbReference>
<gene>
    <name evidence="5" type="ORF">EU556_24775</name>
</gene>
<comment type="caution">
    <text evidence="5">The sequence shown here is derived from an EMBL/GenBank/DDBJ whole genome shotgun (WGS) entry which is preliminary data.</text>
</comment>
<dbReference type="InterPro" id="IPR050204">
    <property type="entry name" value="AraC_XylS_family_regulators"/>
</dbReference>
<keyword evidence="2" id="KW-0238">DNA-binding</keyword>
<dbReference type="PANTHER" id="PTHR46796">
    <property type="entry name" value="HTH-TYPE TRANSCRIPTIONAL ACTIVATOR RHAS-RELATED"/>
    <property type="match status" value="1"/>
</dbReference>
<reference evidence="5 6" key="1">
    <citation type="submission" date="2019-04" db="EMBL/GenBank/DDBJ databases">
        <authorList>
            <person name="Feng G."/>
            <person name="Zhang J."/>
            <person name="Zhu H."/>
        </authorList>
    </citation>
    <scope>NUCLEOTIDE SEQUENCE [LARGE SCALE GENOMIC DNA]</scope>
    <source>
        <strain evidence="5 6">92R-1</strain>
    </source>
</reference>
<sequence>MMDIHYQTWLPSAHLQPFIRELLLLDVTAAPGEVVPAKAMAANTEQCLVFYLRGQVTAVHPASGTTAVYAPTVLNGTQSARFDFYISARFRMLSVQFQPGVLAKFLRVPLPEFTNARIDAEAVLAAEIRQVQEQLVNAPTYAALGELVEAYLWRRIQRLRLDFQPFDRALRALAAQPQGYSLDQLAHDACLSVSQVERRFVQQLGVGPKLYGRISRFSQAHALKQVHPEWDWLHVAVACGYYDYQHLVKDFRQFGYATPPALLLAQAQAPDRLARPAR</sequence>
<dbReference type="Gene3D" id="1.10.10.60">
    <property type="entry name" value="Homeodomain-like"/>
    <property type="match status" value="1"/>
</dbReference>
<keyword evidence="6" id="KW-1185">Reference proteome</keyword>
<name>A0A4Z0P1Y0_9BACT</name>
<keyword evidence="1" id="KW-0805">Transcription regulation</keyword>
<dbReference type="AlphaFoldDB" id="A0A4Z0P1Y0"/>
<evidence type="ECO:0000313" key="6">
    <source>
        <dbReference type="Proteomes" id="UP000298337"/>
    </source>
</evidence>